<accession>A0A0C9XKH7</accession>
<evidence type="ECO:0000313" key="2">
    <source>
        <dbReference type="Proteomes" id="UP000054477"/>
    </source>
</evidence>
<gene>
    <name evidence="1" type="ORF">K443DRAFT_275175</name>
</gene>
<protein>
    <submittedName>
        <fullName evidence="1">Uncharacterized protein</fullName>
    </submittedName>
</protein>
<dbReference type="Proteomes" id="UP000054477">
    <property type="component" value="Unassembled WGS sequence"/>
</dbReference>
<name>A0A0C9XKH7_9AGAR</name>
<dbReference type="AlphaFoldDB" id="A0A0C9XKH7"/>
<dbReference type="HOGENOM" id="CLU_2654865_0_0_1"/>
<keyword evidence="2" id="KW-1185">Reference proteome</keyword>
<organism evidence="1 2">
    <name type="scientific">Laccaria amethystina LaAM-08-1</name>
    <dbReference type="NCBI Taxonomy" id="1095629"/>
    <lineage>
        <taxon>Eukaryota</taxon>
        <taxon>Fungi</taxon>
        <taxon>Dikarya</taxon>
        <taxon>Basidiomycota</taxon>
        <taxon>Agaricomycotina</taxon>
        <taxon>Agaricomycetes</taxon>
        <taxon>Agaricomycetidae</taxon>
        <taxon>Agaricales</taxon>
        <taxon>Agaricineae</taxon>
        <taxon>Hydnangiaceae</taxon>
        <taxon>Laccaria</taxon>
    </lineage>
</organism>
<dbReference type="EMBL" id="KN838713">
    <property type="protein sequence ID" value="KIJ96707.1"/>
    <property type="molecule type" value="Genomic_DNA"/>
</dbReference>
<reference evidence="2" key="2">
    <citation type="submission" date="2015-01" db="EMBL/GenBank/DDBJ databases">
        <title>Evolutionary Origins and Diversification of the Mycorrhizal Mutualists.</title>
        <authorList>
            <consortium name="DOE Joint Genome Institute"/>
            <consortium name="Mycorrhizal Genomics Consortium"/>
            <person name="Kohler A."/>
            <person name="Kuo A."/>
            <person name="Nagy L.G."/>
            <person name="Floudas D."/>
            <person name="Copeland A."/>
            <person name="Barry K.W."/>
            <person name="Cichocki N."/>
            <person name="Veneault-Fourrey C."/>
            <person name="LaButti K."/>
            <person name="Lindquist E.A."/>
            <person name="Lipzen A."/>
            <person name="Lundell T."/>
            <person name="Morin E."/>
            <person name="Murat C."/>
            <person name="Riley R."/>
            <person name="Ohm R."/>
            <person name="Sun H."/>
            <person name="Tunlid A."/>
            <person name="Henrissat B."/>
            <person name="Grigoriev I.V."/>
            <person name="Hibbett D.S."/>
            <person name="Martin F."/>
        </authorList>
    </citation>
    <scope>NUCLEOTIDE SEQUENCE [LARGE SCALE GENOMIC DNA]</scope>
    <source>
        <strain evidence="2">LaAM-08-1</strain>
    </source>
</reference>
<evidence type="ECO:0000313" key="1">
    <source>
        <dbReference type="EMBL" id="KIJ96707.1"/>
    </source>
</evidence>
<reference evidence="1 2" key="1">
    <citation type="submission" date="2014-04" db="EMBL/GenBank/DDBJ databases">
        <authorList>
            <consortium name="DOE Joint Genome Institute"/>
            <person name="Kuo A."/>
            <person name="Kohler A."/>
            <person name="Nagy L.G."/>
            <person name="Floudas D."/>
            <person name="Copeland A."/>
            <person name="Barry K.W."/>
            <person name="Cichocki N."/>
            <person name="Veneault-Fourrey C."/>
            <person name="LaButti K."/>
            <person name="Lindquist E.A."/>
            <person name="Lipzen A."/>
            <person name="Lundell T."/>
            <person name="Morin E."/>
            <person name="Murat C."/>
            <person name="Sun H."/>
            <person name="Tunlid A."/>
            <person name="Henrissat B."/>
            <person name="Grigoriev I.V."/>
            <person name="Hibbett D.S."/>
            <person name="Martin F."/>
            <person name="Nordberg H.P."/>
            <person name="Cantor M.N."/>
            <person name="Hua S.X."/>
        </authorList>
    </citation>
    <scope>NUCLEOTIDE SEQUENCE [LARGE SCALE GENOMIC DNA]</scope>
    <source>
        <strain evidence="1 2">LaAM-08-1</strain>
    </source>
</reference>
<sequence>MWSSIFRSGKELEMRRRHSMRGFMDLAASEKGLGHVRGAWWRHIGSSISMEVHRTWRGNWMRCSRIWSLSSGLWPI</sequence>
<proteinExistence type="predicted"/>